<gene>
    <name evidence="2" type="ORF">Pla110_41590</name>
</gene>
<dbReference type="InterPro" id="IPR011009">
    <property type="entry name" value="Kinase-like_dom_sf"/>
</dbReference>
<dbReference type="InterPro" id="IPR027417">
    <property type="entry name" value="P-loop_NTPase"/>
</dbReference>
<reference evidence="2 3" key="1">
    <citation type="submission" date="2019-02" db="EMBL/GenBank/DDBJ databases">
        <title>Deep-cultivation of Planctomycetes and their phenomic and genomic characterization uncovers novel biology.</title>
        <authorList>
            <person name="Wiegand S."/>
            <person name="Jogler M."/>
            <person name="Boedeker C."/>
            <person name="Pinto D."/>
            <person name="Vollmers J."/>
            <person name="Rivas-Marin E."/>
            <person name="Kohn T."/>
            <person name="Peeters S.H."/>
            <person name="Heuer A."/>
            <person name="Rast P."/>
            <person name="Oberbeckmann S."/>
            <person name="Bunk B."/>
            <person name="Jeske O."/>
            <person name="Meyerdierks A."/>
            <person name="Storesund J.E."/>
            <person name="Kallscheuer N."/>
            <person name="Luecker S."/>
            <person name="Lage O.M."/>
            <person name="Pohl T."/>
            <person name="Merkel B.J."/>
            <person name="Hornburger P."/>
            <person name="Mueller R.-W."/>
            <person name="Bruemmer F."/>
            <person name="Labrenz M."/>
            <person name="Spormann A.M."/>
            <person name="Op den Camp H."/>
            <person name="Overmann J."/>
            <person name="Amann R."/>
            <person name="Jetten M.S.M."/>
            <person name="Mascher T."/>
            <person name="Medema M.H."/>
            <person name="Devos D.P."/>
            <person name="Kaster A.-K."/>
            <person name="Ovreas L."/>
            <person name="Rohde M."/>
            <person name="Galperin M.Y."/>
            <person name="Jogler C."/>
        </authorList>
    </citation>
    <scope>NUCLEOTIDE SEQUENCE [LARGE SCALE GENOMIC DNA]</scope>
    <source>
        <strain evidence="2 3">Pla110</strain>
    </source>
</reference>
<dbReference type="SUPFAM" id="SSF52540">
    <property type="entry name" value="P-loop containing nucleoside triphosphate hydrolases"/>
    <property type="match status" value="1"/>
</dbReference>
<keyword evidence="3" id="KW-1185">Reference proteome</keyword>
<dbReference type="AlphaFoldDB" id="A0A518CT97"/>
<keyword evidence="2" id="KW-0808">Transferase</keyword>
<dbReference type="GO" id="GO:0016740">
    <property type="term" value="F:transferase activity"/>
    <property type="evidence" value="ECO:0007669"/>
    <property type="project" value="UniProtKB-KW"/>
</dbReference>
<dbReference type="Proteomes" id="UP000317178">
    <property type="component" value="Chromosome"/>
</dbReference>
<evidence type="ECO:0000313" key="3">
    <source>
        <dbReference type="Proteomes" id="UP000317178"/>
    </source>
</evidence>
<dbReference type="EMBL" id="CP036281">
    <property type="protein sequence ID" value="QDU82404.1"/>
    <property type="molecule type" value="Genomic_DNA"/>
</dbReference>
<feature type="domain" description="Aminoglycoside phosphotransferase" evidence="1">
    <location>
        <begin position="83"/>
        <end position="262"/>
    </location>
</feature>
<dbReference type="PANTHER" id="PTHR43883:SF1">
    <property type="entry name" value="GLUCONOKINASE"/>
    <property type="match status" value="1"/>
</dbReference>
<dbReference type="PANTHER" id="PTHR43883">
    <property type="entry name" value="SLR0207 PROTEIN"/>
    <property type="match status" value="1"/>
</dbReference>
<dbReference type="Pfam" id="PF01636">
    <property type="entry name" value="APH"/>
    <property type="match status" value="1"/>
</dbReference>
<organism evidence="2 3">
    <name type="scientific">Polystyrenella longa</name>
    <dbReference type="NCBI Taxonomy" id="2528007"/>
    <lineage>
        <taxon>Bacteria</taxon>
        <taxon>Pseudomonadati</taxon>
        <taxon>Planctomycetota</taxon>
        <taxon>Planctomycetia</taxon>
        <taxon>Planctomycetales</taxon>
        <taxon>Planctomycetaceae</taxon>
        <taxon>Polystyrenella</taxon>
    </lineage>
</organism>
<accession>A0A518CT97</accession>
<evidence type="ECO:0000259" key="1">
    <source>
        <dbReference type="Pfam" id="PF01636"/>
    </source>
</evidence>
<dbReference type="SUPFAM" id="SSF56112">
    <property type="entry name" value="Protein kinase-like (PK-like)"/>
    <property type="match status" value="1"/>
</dbReference>
<dbReference type="InterPro" id="IPR052732">
    <property type="entry name" value="Cell-binding_unc_protein"/>
</dbReference>
<proteinExistence type="predicted"/>
<dbReference type="Gene3D" id="3.40.50.300">
    <property type="entry name" value="P-loop containing nucleotide triphosphate hydrolases"/>
    <property type="match status" value="1"/>
</dbReference>
<name>A0A518CT97_9PLAN</name>
<dbReference type="KEGG" id="plon:Pla110_41590"/>
<sequence length="499" mass="57153">MMETHISWILLTGEFVYKFKKPVDLGFVDFTSLEKRKFYCEEELRLNSRFTEGLYLEVVCFTGPVEAPLINGPGDPLDYAVKMSQFPQESLLSHLVEQGKLQPEHIDRLAKTVANFHQQVNVADEKSPFGNLARIKEPVDENFRQLFSSMNNEAESKSRLEKLHSWSKKEHARLTSRFLKRKQDGFVRECHGDMHLGNMILWNGKVTLFDCIEFNESFRWIDVLSEVAFCVMDLMYRGHSELGHRFLNQYLEWTGDYSGMDLFPYYLAYRAMVRAKVAGIRGQQPGLTESERLKVRQESLGYLQLAEQFASKTQPVLMITHGFSGSGKTYGSQKLVDGLGAIRIRSDVERKRLHGLEQHESSQSAPGSDLYSTKATDRTYRVLEELAQILIEAGKGVIVDATFLKFDRRDQFRQLARQLQVPFRILDFAAPDNILKDRIMQRNATQQDASEADLEVLQLQRQAAEPLRLQEISEVIRLGDSDTFSAAISSITQLVENDS</sequence>
<protein>
    <submittedName>
        <fullName evidence="2">Phosphotransferase enzyme family protein</fullName>
    </submittedName>
</protein>
<dbReference type="Gene3D" id="3.90.1200.10">
    <property type="match status" value="1"/>
</dbReference>
<dbReference type="Pfam" id="PF13671">
    <property type="entry name" value="AAA_33"/>
    <property type="match status" value="1"/>
</dbReference>
<dbReference type="InterPro" id="IPR002575">
    <property type="entry name" value="Aminoglycoside_PTrfase"/>
</dbReference>
<evidence type="ECO:0000313" key="2">
    <source>
        <dbReference type="EMBL" id="QDU82404.1"/>
    </source>
</evidence>